<comment type="catalytic activity">
    <reaction evidence="3">
        <text>a 1,2-diacyl-sn-glycero-3-phospho-(1D-myo-inositol 4-phosphate) + H2O = a 1,2-diacyl-sn-glycero-3-phospho-(1D-myo-inositol) + phosphate</text>
        <dbReference type="Rhea" id="RHEA:55652"/>
        <dbReference type="ChEBI" id="CHEBI:15377"/>
        <dbReference type="ChEBI" id="CHEBI:43474"/>
        <dbReference type="ChEBI" id="CHEBI:57880"/>
        <dbReference type="ChEBI" id="CHEBI:58178"/>
    </reaction>
    <physiologicalReaction direction="left-to-right" evidence="3">
        <dbReference type="Rhea" id="RHEA:55653"/>
    </physiologicalReaction>
</comment>
<evidence type="ECO:0000256" key="4">
    <source>
        <dbReference type="ARBA" id="ARBA00040795"/>
    </source>
</evidence>
<dbReference type="GeneID" id="108566562"/>
<feature type="domain" description="SAC" evidence="8">
    <location>
        <begin position="121"/>
        <end position="451"/>
    </location>
</feature>
<feature type="transmembrane region" description="Helical" evidence="7">
    <location>
        <begin position="545"/>
        <end position="566"/>
    </location>
</feature>
<proteinExistence type="predicted"/>
<keyword evidence="7" id="KW-1133">Transmembrane helix</keyword>
<comment type="catalytic activity">
    <reaction evidence="2">
        <text>a 1,2-diacyl-sn-glycero-3-phospho-(1D-myo-inositol-3-phosphate) + H2O = a 1,2-diacyl-sn-glycero-3-phospho-(1D-myo-inositol) + phosphate</text>
        <dbReference type="Rhea" id="RHEA:12316"/>
        <dbReference type="ChEBI" id="CHEBI:15377"/>
        <dbReference type="ChEBI" id="CHEBI:43474"/>
        <dbReference type="ChEBI" id="CHEBI:57880"/>
        <dbReference type="ChEBI" id="CHEBI:58088"/>
        <dbReference type="EC" id="3.1.3.64"/>
    </reaction>
    <physiologicalReaction direction="left-to-right" evidence="2">
        <dbReference type="Rhea" id="RHEA:12317"/>
    </physiologicalReaction>
</comment>
<protein>
    <recommendedName>
        <fullName evidence="4">Phosphatidylinositol-3-phosphatase SAC1</fullName>
        <ecNumber evidence="1">3.1.3.64</ecNumber>
    </recommendedName>
    <alternativeName>
        <fullName evidence="6">Phosphatidylinositol-4-phosphate phosphatase</fullName>
    </alternativeName>
    <alternativeName>
        <fullName evidence="5">Suppressor of actin mutations 1-like protein</fullName>
    </alternativeName>
</protein>
<evidence type="ECO:0000313" key="11">
    <source>
        <dbReference type="RefSeq" id="XP_017782010.1"/>
    </source>
</evidence>
<evidence type="ECO:0000256" key="1">
    <source>
        <dbReference type="ARBA" id="ARBA00013038"/>
    </source>
</evidence>
<dbReference type="InterPro" id="IPR002013">
    <property type="entry name" value="SAC_dom"/>
</dbReference>
<evidence type="ECO:0000313" key="10">
    <source>
        <dbReference type="RefSeq" id="XP_017782008.1"/>
    </source>
</evidence>
<organism evidence="9 10">
    <name type="scientific">Nicrophorus vespilloides</name>
    <name type="common">Boreal carrion beetle</name>
    <dbReference type="NCBI Taxonomy" id="110193"/>
    <lineage>
        <taxon>Eukaryota</taxon>
        <taxon>Metazoa</taxon>
        <taxon>Ecdysozoa</taxon>
        <taxon>Arthropoda</taxon>
        <taxon>Hexapoda</taxon>
        <taxon>Insecta</taxon>
        <taxon>Pterygota</taxon>
        <taxon>Neoptera</taxon>
        <taxon>Endopterygota</taxon>
        <taxon>Coleoptera</taxon>
        <taxon>Polyphaga</taxon>
        <taxon>Staphyliniformia</taxon>
        <taxon>Silphidae</taxon>
        <taxon>Nicrophorinae</taxon>
        <taxon>Nicrophorus</taxon>
    </lineage>
</organism>
<evidence type="ECO:0000259" key="8">
    <source>
        <dbReference type="PROSITE" id="PS50275"/>
    </source>
</evidence>
<sequence length="578" mass="66060">MDHYIYDDMNLFITQEKFYIEPKIGKDLLIIDRVSEATVVEKKSNQIPADKSLVEFCGFLGSVQLLAGKYLVLATAREFIGFIDGHLIWKLAGTKLIPYAKSTIHINSEQLEDNAKYLSMIQNVLNTPSFYFSYSYDISHTMQRLHKLGPESGTQSLLSRADMRFVWNQHFLKGFANSDFKNFTLPIIHGFVSINRCVVNGHNFTWAIMSRRSVLRSGTRLFRRGIDRDGNVANFVETEQIVEYQDVNTSFVQIRGSIPLFWVQPPDLRYKPPPRLLDINKADHQMACTKHIEDVSSQYGRQVMIDLVDQKGAEGNLEKAFADTVNSIGNASVRYEPFDFHAECRKMRWDRLSILIDRVAHDQDEMGFFMALKKGALVSLQAGVFRTNCVDCLDRTNVVQSMLAKRALTAMLKLLDILTFEQTVEEQTVFEALFKGVWADNADFISIQYSGTGALKTDYTRTGKRTHMGLMRDGMNSLIRYYKNNFMDGFRQDSLDVFHGLADLRSPLRAERDWKYATFPSVLLVALAMFVTCAILPSEYTTEQLLFLLFWGSMVAATTATIYRYGPEFVDKPHLLNS</sequence>
<accession>A0ABM1N5A8</accession>
<dbReference type="PROSITE" id="PS50275">
    <property type="entry name" value="SAC"/>
    <property type="match status" value="1"/>
</dbReference>
<evidence type="ECO:0000256" key="3">
    <source>
        <dbReference type="ARBA" id="ARBA00036807"/>
    </source>
</evidence>
<evidence type="ECO:0000256" key="5">
    <source>
        <dbReference type="ARBA" id="ARBA00041396"/>
    </source>
</evidence>
<evidence type="ECO:0000313" key="9">
    <source>
        <dbReference type="Proteomes" id="UP000695000"/>
    </source>
</evidence>
<evidence type="ECO:0000256" key="6">
    <source>
        <dbReference type="ARBA" id="ARBA00041911"/>
    </source>
</evidence>
<dbReference type="PANTHER" id="PTHR45662:SF2">
    <property type="entry name" value="PHOSPHATIDYLINOSITOL-3-PHOSPHATASE SAC1"/>
    <property type="match status" value="1"/>
</dbReference>
<dbReference type="Pfam" id="PF02383">
    <property type="entry name" value="Syja_N"/>
    <property type="match status" value="1"/>
</dbReference>
<dbReference type="EC" id="3.1.3.64" evidence="1"/>
<reference evidence="10 11" key="1">
    <citation type="submission" date="2025-05" db="UniProtKB">
        <authorList>
            <consortium name="RefSeq"/>
        </authorList>
    </citation>
    <scope>IDENTIFICATION</scope>
    <source>
        <tissue evidence="10 11">Whole Larva</tissue>
    </source>
</reference>
<dbReference type="RefSeq" id="XP_017782010.1">
    <property type="nucleotide sequence ID" value="XM_017926521.1"/>
</dbReference>
<gene>
    <name evidence="10 11" type="primary">LOC108566562</name>
</gene>
<dbReference type="RefSeq" id="XP_017782008.1">
    <property type="nucleotide sequence ID" value="XM_017926519.1"/>
</dbReference>
<evidence type="ECO:0000256" key="7">
    <source>
        <dbReference type="SAM" id="Phobius"/>
    </source>
</evidence>
<feature type="transmembrane region" description="Helical" evidence="7">
    <location>
        <begin position="514"/>
        <end position="536"/>
    </location>
</feature>
<keyword evidence="9" id="KW-1185">Reference proteome</keyword>
<dbReference type="PANTHER" id="PTHR45662">
    <property type="entry name" value="PHOSPHATIDYLINOSITIDE PHOSPHATASE SAC1"/>
    <property type="match status" value="1"/>
</dbReference>
<dbReference type="Proteomes" id="UP000695000">
    <property type="component" value="Unplaced"/>
</dbReference>
<evidence type="ECO:0000256" key="2">
    <source>
        <dbReference type="ARBA" id="ARBA00036631"/>
    </source>
</evidence>
<name>A0ABM1N5A8_NICVS</name>
<keyword evidence="7" id="KW-0812">Transmembrane</keyword>
<keyword evidence="7" id="KW-0472">Membrane</keyword>